<dbReference type="AlphaFoldDB" id="A0AAD6YNR5"/>
<feature type="transmembrane region" description="Helical" evidence="1">
    <location>
        <begin position="239"/>
        <end position="258"/>
    </location>
</feature>
<keyword evidence="1" id="KW-0472">Membrane</keyword>
<accession>A0AAD6YNR5</accession>
<keyword evidence="1" id="KW-1133">Transmembrane helix</keyword>
<comment type="caution">
    <text evidence="2">The sequence shown here is derived from an EMBL/GenBank/DDBJ whole genome shotgun (WGS) entry which is preliminary data.</text>
</comment>
<keyword evidence="3" id="KW-1185">Reference proteome</keyword>
<protein>
    <submittedName>
        <fullName evidence="2">Uncharacterized protein</fullName>
    </submittedName>
</protein>
<evidence type="ECO:0000313" key="3">
    <source>
        <dbReference type="Proteomes" id="UP001219525"/>
    </source>
</evidence>
<gene>
    <name evidence="2" type="ORF">GGX14DRAFT_426551</name>
</gene>
<dbReference type="EMBL" id="JARJCW010000005">
    <property type="protein sequence ID" value="KAJ7224712.1"/>
    <property type="molecule type" value="Genomic_DNA"/>
</dbReference>
<name>A0AAD6YNR5_9AGAR</name>
<proteinExistence type="predicted"/>
<reference evidence="2" key="1">
    <citation type="submission" date="2023-03" db="EMBL/GenBank/DDBJ databases">
        <title>Massive genome expansion in bonnet fungi (Mycena s.s.) driven by repeated elements and novel gene families across ecological guilds.</title>
        <authorList>
            <consortium name="Lawrence Berkeley National Laboratory"/>
            <person name="Harder C.B."/>
            <person name="Miyauchi S."/>
            <person name="Viragh M."/>
            <person name="Kuo A."/>
            <person name="Thoen E."/>
            <person name="Andreopoulos B."/>
            <person name="Lu D."/>
            <person name="Skrede I."/>
            <person name="Drula E."/>
            <person name="Henrissat B."/>
            <person name="Morin E."/>
            <person name="Kohler A."/>
            <person name="Barry K."/>
            <person name="LaButti K."/>
            <person name="Morin E."/>
            <person name="Salamov A."/>
            <person name="Lipzen A."/>
            <person name="Mereny Z."/>
            <person name="Hegedus B."/>
            <person name="Baldrian P."/>
            <person name="Stursova M."/>
            <person name="Weitz H."/>
            <person name="Taylor A."/>
            <person name="Grigoriev I.V."/>
            <person name="Nagy L.G."/>
            <person name="Martin F."/>
            <person name="Kauserud H."/>
        </authorList>
    </citation>
    <scope>NUCLEOTIDE SEQUENCE</scope>
    <source>
        <strain evidence="2">9144</strain>
    </source>
</reference>
<feature type="transmembrane region" description="Helical" evidence="1">
    <location>
        <begin position="199"/>
        <end position="219"/>
    </location>
</feature>
<feature type="transmembrane region" description="Helical" evidence="1">
    <location>
        <begin position="69"/>
        <end position="92"/>
    </location>
</feature>
<sequence>MSTGSNSSSFAPLSDVDAQTLYLYGRNTLQDALGVIWETMLISAYGVFFAVAVYSIFQKGLKSRGSIAMLCAIVSLYASSLTLWAFNVTIWVKDTHIAFMSNPTIPLPDRKGLVNHNINSFATQQIALYMFNMVVADGVVLWRAWVLYPRALWIVSIPCIMLVLTSGFGVLNVFCVYAINVHQLPDLPSGSRVCPSNLPWSFSLATNVACTILIGYRAWQHRRTMKSLDIVERRRGISADKVLSILVESGLIYCFLWLTQIYNFLKFGPTSRNNAGIYIYWLIDGIGNQISGMYPTLIIVIVNFKQTIWETDIVSTIQFAGQSKSRNSDVRLDSGVETERTGELNITVHIKSPLSHHE</sequence>
<organism evidence="2 3">
    <name type="scientific">Mycena pura</name>
    <dbReference type="NCBI Taxonomy" id="153505"/>
    <lineage>
        <taxon>Eukaryota</taxon>
        <taxon>Fungi</taxon>
        <taxon>Dikarya</taxon>
        <taxon>Basidiomycota</taxon>
        <taxon>Agaricomycotina</taxon>
        <taxon>Agaricomycetes</taxon>
        <taxon>Agaricomycetidae</taxon>
        <taxon>Agaricales</taxon>
        <taxon>Marasmiineae</taxon>
        <taxon>Mycenaceae</taxon>
        <taxon>Mycena</taxon>
    </lineage>
</organism>
<feature type="transmembrane region" description="Helical" evidence="1">
    <location>
        <begin position="35"/>
        <end position="57"/>
    </location>
</feature>
<evidence type="ECO:0000313" key="2">
    <source>
        <dbReference type="EMBL" id="KAJ7224712.1"/>
    </source>
</evidence>
<keyword evidence="1" id="KW-0812">Transmembrane</keyword>
<evidence type="ECO:0000256" key="1">
    <source>
        <dbReference type="SAM" id="Phobius"/>
    </source>
</evidence>
<feature type="transmembrane region" description="Helical" evidence="1">
    <location>
        <begin position="278"/>
        <end position="302"/>
    </location>
</feature>
<dbReference type="Proteomes" id="UP001219525">
    <property type="component" value="Unassembled WGS sequence"/>
</dbReference>
<feature type="transmembrane region" description="Helical" evidence="1">
    <location>
        <begin position="126"/>
        <end position="145"/>
    </location>
</feature>
<feature type="transmembrane region" description="Helical" evidence="1">
    <location>
        <begin position="152"/>
        <end position="179"/>
    </location>
</feature>